<organism evidence="1 2">
    <name type="scientific">Phytophthora sojae (strain P6497)</name>
    <name type="common">Soybean stem and root rot agent</name>
    <name type="synonym">Phytophthora megasperma f. sp. glycines</name>
    <dbReference type="NCBI Taxonomy" id="1094619"/>
    <lineage>
        <taxon>Eukaryota</taxon>
        <taxon>Sar</taxon>
        <taxon>Stramenopiles</taxon>
        <taxon>Oomycota</taxon>
        <taxon>Peronosporomycetes</taxon>
        <taxon>Peronosporales</taxon>
        <taxon>Peronosporaceae</taxon>
        <taxon>Phytophthora</taxon>
    </lineage>
</organism>
<evidence type="ECO:0000313" key="1">
    <source>
        <dbReference type="EMBL" id="EGZ15574.1"/>
    </source>
</evidence>
<dbReference type="STRING" id="1094619.G4ZL60"/>
<accession>G4ZL60</accession>
<protein>
    <submittedName>
        <fullName evidence="1">Uncharacterized protein</fullName>
    </submittedName>
</protein>
<dbReference type="Proteomes" id="UP000002640">
    <property type="component" value="Unassembled WGS sequence"/>
</dbReference>
<dbReference type="RefSeq" id="XP_009529323.1">
    <property type="nucleotide sequence ID" value="XM_009531028.1"/>
</dbReference>
<sequence>MHPTHFCDKKSALTRTPLCSSLRSHRRVTGFRTAASSFVALLYPRGPPPGLWDDEAGTLKRGRPSSALSTNCYRPNEKYNMTMWWTARIYCYAAHVKDKATVTFPTHLHGRKETEKKHLAECPYLTGATGTAFRGAEGLQKRNAPLQLNLYLLKNLSFGACCWSFKLKPYSLIPFGALVSFRRLLVFLNARCGVLGAVPNRHIIGDRVLDAFAELQYLQVLWYNLFVCVPTGIVVQLVCGRRVGVREHSGDLQHFEPEVHHQEL</sequence>
<dbReference type="InParanoid" id="G4ZL60"/>
<reference evidence="1 2" key="1">
    <citation type="journal article" date="2006" name="Science">
        <title>Phytophthora genome sequences uncover evolutionary origins and mechanisms of pathogenesis.</title>
        <authorList>
            <person name="Tyler B.M."/>
            <person name="Tripathy S."/>
            <person name="Zhang X."/>
            <person name="Dehal P."/>
            <person name="Jiang R.H."/>
            <person name="Aerts A."/>
            <person name="Arredondo F.D."/>
            <person name="Baxter L."/>
            <person name="Bensasson D."/>
            <person name="Beynon J.L."/>
            <person name="Chapman J."/>
            <person name="Damasceno C.M."/>
            <person name="Dorrance A.E."/>
            <person name="Dou D."/>
            <person name="Dickerman A.W."/>
            <person name="Dubchak I.L."/>
            <person name="Garbelotto M."/>
            <person name="Gijzen M."/>
            <person name="Gordon S.G."/>
            <person name="Govers F."/>
            <person name="Grunwald N.J."/>
            <person name="Huang W."/>
            <person name="Ivors K.L."/>
            <person name="Jones R.W."/>
            <person name="Kamoun S."/>
            <person name="Krampis K."/>
            <person name="Lamour K.H."/>
            <person name="Lee M.K."/>
            <person name="McDonald W.H."/>
            <person name="Medina M."/>
            <person name="Meijer H.J."/>
            <person name="Nordberg E.K."/>
            <person name="Maclean D.J."/>
            <person name="Ospina-Giraldo M.D."/>
            <person name="Morris P.F."/>
            <person name="Phuntumart V."/>
            <person name="Putnam N.H."/>
            <person name="Rash S."/>
            <person name="Rose J.K."/>
            <person name="Sakihama Y."/>
            <person name="Salamov A.A."/>
            <person name="Savidor A."/>
            <person name="Scheuring C.F."/>
            <person name="Smith B.M."/>
            <person name="Sobral B.W."/>
            <person name="Terry A."/>
            <person name="Torto-Alalibo T.A."/>
            <person name="Win J."/>
            <person name="Xu Z."/>
            <person name="Zhang H."/>
            <person name="Grigoriev I.V."/>
            <person name="Rokhsar D.S."/>
            <person name="Boore J.L."/>
        </authorList>
    </citation>
    <scope>NUCLEOTIDE SEQUENCE [LARGE SCALE GENOMIC DNA]</scope>
    <source>
        <strain evidence="1 2">P6497</strain>
    </source>
</reference>
<dbReference type="EMBL" id="JH159155">
    <property type="protein sequence ID" value="EGZ15574.1"/>
    <property type="molecule type" value="Genomic_DNA"/>
</dbReference>
<dbReference type="GeneID" id="20642110"/>
<dbReference type="KEGG" id="psoj:PHYSODRAFT_302058"/>
<name>G4ZL60_PHYSP</name>
<evidence type="ECO:0000313" key="2">
    <source>
        <dbReference type="Proteomes" id="UP000002640"/>
    </source>
</evidence>
<gene>
    <name evidence="1" type="ORF">PHYSODRAFT_302058</name>
</gene>
<dbReference type="AlphaFoldDB" id="G4ZL60"/>
<proteinExistence type="predicted"/>
<keyword evidence="2" id="KW-1185">Reference proteome</keyword>